<evidence type="ECO:0000313" key="3">
    <source>
        <dbReference type="Proteomes" id="UP000008915"/>
    </source>
</evidence>
<evidence type="ECO:0000313" key="2">
    <source>
        <dbReference type="EMBL" id="ADU51185.1"/>
    </source>
</evidence>
<proteinExistence type="predicted"/>
<reference evidence="3" key="2">
    <citation type="journal article" date="2010" name="Stand. Genomic Sci.">
        <title>Complete genome sequence of Thermaerobacter marianensis type strain (7p75aT).</title>
        <authorList>
            <person name="Han C."/>
            <person name="Gu W."/>
            <person name="Zhang X."/>
            <person name="Lapidus A."/>
            <person name="Nolan M."/>
            <person name="Copeland A."/>
            <person name="Lucas S."/>
            <person name="Glavina Del Rio T."/>
            <person name="Tice H."/>
            <person name="Cheng J."/>
            <person name="Tapia R."/>
            <person name="Goodwin L."/>
            <person name="Pitluck S."/>
            <person name="Pagani I."/>
            <person name="Ivanova N."/>
            <person name="Mavromatis K."/>
            <person name="Mikhailova N."/>
            <person name="Pati A."/>
            <person name="Chen A."/>
            <person name="Palaniappan K."/>
            <person name="Land M."/>
            <person name="Hauser L."/>
            <person name="Chang Y."/>
            <person name="Jeffries C."/>
            <person name="Schneider S."/>
            <person name="Rohde M."/>
            <person name="Goker M."/>
            <person name="Pukall R."/>
            <person name="Woyke T."/>
            <person name="Bristow J."/>
            <person name="Eisen J."/>
            <person name="Markowitz V."/>
            <person name="Hugenholtz P."/>
            <person name="Kyrpides N."/>
            <person name="Klenk H."/>
            <person name="Detter J."/>
        </authorList>
    </citation>
    <scope>NUCLEOTIDE SEQUENCE [LARGE SCALE GENOMIC DNA]</scope>
    <source>
        <strain evidence="3">ATCC 700841 / DSM 12885 / JCM 10246 / 7p75a</strain>
    </source>
</reference>
<organism evidence="2 3">
    <name type="scientific">Thermaerobacter marianensis (strain ATCC 700841 / DSM 12885 / JCM 10246 / 7p75a)</name>
    <dbReference type="NCBI Taxonomy" id="644966"/>
    <lineage>
        <taxon>Bacteria</taxon>
        <taxon>Bacillati</taxon>
        <taxon>Bacillota</taxon>
        <taxon>Clostridia</taxon>
        <taxon>Eubacteriales</taxon>
        <taxon>Clostridiales Family XVII. Incertae Sedis</taxon>
        <taxon>Thermaerobacter</taxon>
    </lineage>
</organism>
<dbReference type="Proteomes" id="UP000008915">
    <property type="component" value="Chromosome"/>
</dbReference>
<protein>
    <submittedName>
        <fullName evidence="2">Acyl transferase</fullName>
    </submittedName>
</protein>
<dbReference type="AlphaFoldDB" id="E6SK44"/>
<feature type="compositionally biased region" description="Low complexity" evidence="1">
    <location>
        <begin position="14"/>
        <end position="44"/>
    </location>
</feature>
<feature type="region of interest" description="Disordered" evidence="1">
    <location>
        <begin position="1"/>
        <end position="44"/>
    </location>
</feature>
<dbReference type="HOGENOM" id="CLU_133856_0_0_9"/>
<gene>
    <name evidence="2" type="ordered locus">Tmar_1072</name>
</gene>
<dbReference type="KEGG" id="tmr:Tmar_1072"/>
<reference evidence="2 3" key="1">
    <citation type="journal article" date="2010" name="Stand. Genomic Sci.">
        <title>Complete genome sequence of Thermaerobacter marianensis type strain (7p75a).</title>
        <authorList>
            <person name="Han C."/>
            <person name="Gu W."/>
            <person name="Zhang X."/>
            <person name="Lapidus A."/>
            <person name="Nolan M."/>
            <person name="Copeland A."/>
            <person name="Lucas S."/>
            <person name="Del Rio T.G."/>
            <person name="Tice H."/>
            <person name="Cheng J.F."/>
            <person name="Tapia R."/>
            <person name="Goodwin L."/>
            <person name="Pitluck S."/>
            <person name="Pagani I."/>
            <person name="Ivanova N."/>
            <person name="Mavromatis K."/>
            <person name="Mikhailova N."/>
            <person name="Pati A."/>
            <person name="Chen A."/>
            <person name="Palaniappan K."/>
            <person name="Land M."/>
            <person name="Hauser L."/>
            <person name="Chang Y.J."/>
            <person name="Jeffries C.D."/>
            <person name="Schneider S."/>
            <person name="Rohde M."/>
            <person name="Goker M."/>
            <person name="Pukall R."/>
            <person name="Woyke T."/>
            <person name="Bristow J."/>
            <person name="Eisen J.A."/>
            <person name="Markowitz V."/>
            <person name="Hugenholtz P."/>
            <person name="Kyrpides N.C."/>
            <person name="Klenk H.P."/>
            <person name="Detter J.C."/>
        </authorList>
    </citation>
    <scope>NUCLEOTIDE SEQUENCE [LARGE SCALE GENOMIC DNA]</scope>
    <source>
        <strain evidence="3">ATCC 700841 / DSM 12885 / JCM 10246 / 7p75a</strain>
    </source>
</reference>
<feature type="compositionally biased region" description="Basic and acidic residues" evidence="1">
    <location>
        <begin position="1"/>
        <end position="11"/>
    </location>
</feature>
<sequence>MMAVERDEPARPEAGPGTPAASDPAAAPAGGEAAGTAAGPASGGIRATEAAAATGVVSGSTGSPAAGDAAPWQSMLPALTRRPPYACPRCTGNRASFIVSWPLTWSLRKNAHTGQVEEWRAGPALAMGPGGEPDLSVRCELCGFSGPESMFTAAARRLPPPFPAAPGVSG</sequence>
<dbReference type="GO" id="GO:0016740">
    <property type="term" value="F:transferase activity"/>
    <property type="evidence" value="ECO:0007669"/>
    <property type="project" value="UniProtKB-KW"/>
</dbReference>
<accession>E6SK44</accession>
<keyword evidence="3" id="KW-1185">Reference proteome</keyword>
<name>E6SK44_THEM7</name>
<keyword evidence="2" id="KW-0808">Transferase</keyword>
<dbReference type="EMBL" id="CP002344">
    <property type="protein sequence ID" value="ADU51185.1"/>
    <property type="molecule type" value="Genomic_DNA"/>
</dbReference>
<evidence type="ECO:0000256" key="1">
    <source>
        <dbReference type="SAM" id="MobiDB-lite"/>
    </source>
</evidence>